<dbReference type="GO" id="GO:0010305">
    <property type="term" value="P:leaf vascular tissue pattern formation"/>
    <property type="evidence" value="ECO:0007669"/>
    <property type="project" value="TreeGrafter"/>
</dbReference>
<proteinExistence type="predicted"/>
<dbReference type="InterPro" id="IPR052957">
    <property type="entry name" value="Auxin_embryo_med"/>
</dbReference>
<dbReference type="AlphaFoldDB" id="A0A2U1MV13"/>
<name>A0A2U1MV13_ARTAN</name>
<dbReference type="GO" id="GO:0048364">
    <property type="term" value="P:root development"/>
    <property type="evidence" value="ECO:0007669"/>
    <property type="project" value="TreeGrafter"/>
</dbReference>
<keyword evidence="1" id="KW-0808">Transferase</keyword>
<dbReference type="GO" id="GO:0005634">
    <property type="term" value="C:nucleus"/>
    <property type="evidence" value="ECO:0007669"/>
    <property type="project" value="TreeGrafter"/>
</dbReference>
<dbReference type="OrthoDB" id="1262810at2759"/>
<accession>A0A2U1MV13</accession>
<dbReference type="STRING" id="35608.A0A2U1MV13"/>
<evidence type="ECO:0000313" key="2">
    <source>
        <dbReference type="Proteomes" id="UP000245207"/>
    </source>
</evidence>
<protein>
    <submittedName>
        <fullName evidence="1">Histidine kinase-like ATPase, C-terminal domain-containing protein</fullName>
    </submittedName>
</protein>
<reference evidence="1 2" key="1">
    <citation type="journal article" date="2018" name="Mol. Plant">
        <title>The genome of Artemisia annua provides insight into the evolution of Asteraceae family and artemisinin biosynthesis.</title>
        <authorList>
            <person name="Shen Q."/>
            <person name="Zhang L."/>
            <person name="Liao Z."/>
            <person name="Wang S."/>
            <person name="Yan T."/>
            <person name="Shi P."/>
            <person name="Liu M."/>
            <person name="Fu X."/>
            <person name="Pan Q."/>
            <person name="Wang Y."/>
            <person name="Lv Z."/>
            <person name="Lu X."/>
            <person name="Zhang F."/>
            <person name="Jiang W."/>
            <person name="Ma Y."/>
            <person name="Chen M."/>
            <person name="Hao X."/>
            <person name="Li L."/>
            <person name="Tang Y."/>
            <person name="Lv G."/>
            <person name="Zhou Y."/>
            <person name="Sun X."/>
            <person name="Brodelius P.E."/>
            <person name="Rose J.K.C."/>
            <person name="Tang K."/>
        </authorList>
    </citation>
    <scope>NUCLEOTIDE SEQUENCE [LARGE SCALE GENOMIC DNA]</scope>
    <source>
        <strain evidence="2">cv. Huhao1</strain>
        <tissue evidence="1">Leaf</tissue>
    </source>
</reference>
<evidence type="ECO:0000313" key="1">
    <source>
        <dbReference type="EMBL" id="PWA65089.1"/>
    </source>
</evidence>
<dbReference type="PANTHER" id="PTHR32387:SF0">
    <property type="entry name" value="PROTEIN NO VEIN"/>
    <property type="match status" value="1"/>
</dbReference>
<comment type="caution">
    <text evidence="1">The sequence shown here is derived from an EMBL/GenBank/DDBJ whole genome shotgun (WGS) entry which is preliminary data.</text>
</comment>
<keyword evidence="2" id="KW-1185">Reference proteome</keyword>
<dbReference type="GO" id="GO:0009793">
    <property type="term" value="P:embryo development ending in seed dormancy"/>
    <property type="evidence" value="ECO:0007669"/>
    <property type="project" value="TreeGrafter"/>
</dbReference>
<organism evidence="1 2">
    <name type="scientific">Artemisia annua</name>
    <name type="common">Sweet wormwood</name>
    <dbReference type="NCBI Taxonomy" id="35608"/>
    <lineage>
        <taxon>Eukaryota</taxon>
        <taxon>Viridiplantae</taxon>
        <taxon>Streptophyta</taxon>
        <taxon>Embryophyta</taxon>
        <taxon>Tracheophyta</taxon>
        <taxon>Spermatophyta</taxon>
        <taxon>Magnoliopsida</taxon>
        <taxon>eudicotyledons</taxon>
        <taxon>Gunneridae</taxon>
        <taxon>Pentapetalae</taxon>
        <taxon>asterids</taxon>
        <taxon>campanulids</taxon>
        <taxon>Asterales</taxon>
        <taxon>Asteraceae</taxon>
        <taxon>Asteroideae</taxon>
        <taxon>Anthemideae</taxon>
        <taxon>Artemisiinae</taxon>
        <taxon>Artemisia</taxon>
    </lineage>
</organism>
<keyword evidence="1" id="KW-0418">Kinase</keyword>
<dbReference type="EMBL" id="PKPP01004289">
    <property type="protein sequence ID" value="PWA65089.1"/>
    <property type="molecule type" value="Genomic_DNA"/>
</dbReference>
<sequence>MEEVDADSPWNQWLLSEFPNVFLSAELSFCSLPCFRENPARGVSVFLSFVPLGEEVCGVFSSLPRKIISKLCVSNCLLLEGGCNEWVRPCKVVRNWTEQIRSLLPDSLIREHLDVGYLNKDVVLSDSLAQALGIEDCGPKFLVQVMISLLLVVLKEPMCNNTENYNPNFVKFRVSRNKMAAPEKGYDNNLKGKTDD</sequence>
<dbReference type="GO" id="GO:0016301">
    <property type="term" value="F:kinase activity"/>
    <property type="evidence" value="ECO:0007669"/>
    <property type="project" value="UniProtKB-KW"/>
</dbReference>
<dbReference type="Proteomes" id="UP000245207">
    <property type="component" value="Unassembled WGS sequence"/>
</dbReference>
<gene>
    <name evidence="1" type="ORF">CTI12_AA338270</name>
</gene>
<dbReference type="PANTHER" id="PTHR32387">
    <property type="entry name" value="WU:FJ29H11"/>
    <property type="match status" value="1"/>
</dbReference>